<evidence type="ECO:0000256" key="1">
    <source>
        <dbReference type="ARBA" id="ARBA00023239"/>
    </source>
</evidence>
<dbReference type="EMBL" id="CADCVV010000123">
    <property type="protein sequence ID" value="CAA9505450.1"/>
    <property type="molecule type" value="Genomic_DNA"/>
</dbReference>
<sequence>MRAADGMLTGVRFDRERMAAAAADELLAATDVADLLVRRGVPFRESHGVVAGLVRGALERGVAPSALSEDDLRDLAPALAPADLVAVLREGATLESKASQGGTALSRVREQLAAARAELAGPPG</sequence>
<dbReference type="GO" id="GO:0042450">
    <property type="term" value="P:L-arginine biosynthetic process via ornithine"/>
    <property type="evidence" value="ECO:0007669"/>
    <property type="project" value="InterPro"/>
</dbReference>
<evidence type="ECO:0000259" key="2">
    <source>
        <dbReference type="Pfam" id="PF14698"/>
    </source>
</evidence>
<protein>
    <submittedName>
        <fullName evidence="3">Argininosuccinate lyase</fullName>
        <ecNumber evidence="3">4.3.2.1</ecNumber>
    </submittedName>
</protein>
<feature type="domain" description="Argininosuccinate lyase C-terminal" evidence="2">
    <location>
        <begin position="27"/>
        <end position="89"/>
    </location>
</feature>
<dbReference type="AlphaFoldDB" id="A0A6J4SUE9"/>
<accession>A0A6J4SUE9</accession>
<dbReference type="Pfam" id="PF14698">
    <property type="entry name" value="ASL_C2"/>
    <property type="match status" value="1"/>
</dbReference>
<proteinExistence type="predicted"/>
<dbReference type="SUPFAM" id="SSF48557">
    <property type="entry name" value="L-aspartase-like"/>
    <property type="match status" value="1"/>
</dbReference>
<keyword evidence="1 3" id="KW-0456">Lyase</keyword>
<dbReference type="InterPro" id="IPR008948">
    <property type="entry name" value="L-Aspartase-like"/>
</dbReference>
<dbReference type="GO" id="GO:0005829">
    <property type="term" value="C:cytosol"/>
    <property type="evidence" value="ECO:0007669"/>
    <property type="project" value="TreeGrafter"/>
</dbReference>
<gene>
    <name evidence="3" type="ORF">AVDCRST_MAG17-1649</name>
</gene>
<dbReference type="GO" id="GO:0004056">
    <property type="term" value="F:argininosuccinate lyase activity"/>
    <property type="evidence" value="ECO:0007669"/>
    <property type="project" value="UniProtKB-EC"/>
</dbReference>
<dbReference type="Gene3D" id="1.10.40.30">
    <property type="entry name" value="Fumarase/aspartase (C-terminal domain)"/>
    <property type="match status" value="1"/>
</dbReference>
<dbReference type="InterPro" id="IPR009049">
    <property type="entry name" value="Argininosuccinate_lyase"/>
</dbReference>
<dbReference type="EC" id="4.3.2.1" evidence="3"/>
<dbReference type="InterPro" id="IPR029419">
    <property type="entry name" value="Arg_succ_lyase_C"/>
</dbReference>
<dbReference type="Gene3D" id="1.20.200.10">
    <property type="entry name" value="Fumarase/aspartase (Central domain)"/>
    <property type="match status" value="1"/>
</dbReference>
<evidence type="ECO:0000313" key="3">
    <source>
        <dbReference type="EMBL" id="CAA9505450.1"/>
    </source>
</evidence>
<reference evidence="3" key="1">
    <citation type="submission" date="2020-02" db="EMBL/GenBank/DDBJ databases">
        <authorList>
            <person name="Meier V. D."/>
        </authorList>
    </citation>
    <scope>NUCLEOTIDE SEQUENCE</scope>
    <source>
        <strain evidence="3">AVDCRST_MAG17</strain>
    </source>
</reference>
<organism evidence="3">
    <name type="scientific">uncultured Solirubrobacterales bacterium</name>
    <dbReference type="NCBI Taxonomy" id="768556"/>
    <lineage>
        <taxon>Bacteria</taxon>
        <taxon>Bacillati</taxon>
        <taxon>Actinomycetota</taxon>
        <taxon>Thermoleophilia</taxon>
        <taxon>Solirubrobacterales</taxon>
        <taxon>environmental samples</taxon>
    </lineage>
</organism>
<dbReference type="PANTHER" id="PTHR43814">
    <property type="entry name" value="ARGININOSUCCINATE LYASE"/>
    <property type="match status" value="1"/>
</dbReference>
<dbReference type="PANTHER" id="PTHR43814:SF1">
    <property type="entry name" value="ARGININOSUCCINATE LYASE"/>
    <property type="match status" value="1"/>
</dbReference>
<name>A0A6J4SUE9_9ACTN</name>